<keyword evidence="3" id="KW-1185">Reference proteome</keyword>
<evidence type="ECO:0000313" key="3">
    <source>
        <dbReference type="Proteomes" id="UP000836841"/>
    </source>
</evidence>
<reference evidence="2 3" key="1">
    <citation type="submission" date="2022-03" db="EMBL/GenBank/DDBJ databases">
        <authorList>
            <person name="Nunn A."/>
            <person name="Chopra R."/>
            <person name="Nunn A."/>
            <person name="Contreras Garrido A."/>
        </authorList>
    </citation>
    <scope>NUCLEOTIDE SEQUENCE [LARGE SCALE GENOMIC DNA]</scope>
</reference>
<name>A0AAU9RU40_THLAR</name>
<dbReference type="GO" id="GO:0004523">
    <property type="term" value="F:RNA-DNA hybrid ribonuclease activity"/>
    <property type="evidence" value="ECO:0007669"/>
    <property type="project" value="InterPro"/>
</dbReference>
<evidence type="ECO:0000313" key="2">
    <source>
        <dbReference type="EMBL" id="CAH2051327.1"/>
    </source>
</evidence>
<dbReference type="SUPFAM" id="SSF53098">
    <property type="entry name" value="Ribonuclease H-like"/>
    <property type="match status" value="1"/>
</dbReference>
<dbReference type="InterPro" id="IPR002156">
    <property type="entry name" value="RNaseH_domain"/>
</dbReference>
<dbReference type="PANTHER" id="PTHR34146">
    <property type="entry name" value="POLYNUCLEOTIDYL TRANSFERASE, RIBONUCLEASE H-LIKE SUPERFAMILY PROTEIN-RELATED"/>
    <property type="match status" value="1"/>
</dbReference>
<dbReference type="Proteomes" id="UP000836841">
    <property type="component" value="Chromosome 3"/>
</dbReference>
<protein>
    <recommendedName>
        <fullName evidence="1">RNase H type-1 domain-containing protein</fullName>
    </recommendedName>
</protein>
<dbReference type="PANTHER" id="PTHR34146:SF3">
    <property type="entry name" value="POLYNUCLEOTIDYL TRANSFERASE, RIBONUCLEASE H-LIKE SUPERFAMILY PROTEIN"/>
    <property type="match status" value="1"/>
</dbReference>
<dbReference type="EMBL" id="OU466859">
    <property type="protein sequence ID" value="CAH2051327.1"/>
    <property type="molecule type" value="Genomic_DNA"/>
</dbReference>
<gene>
    <name evidence="2" type="ORF">TAV2_LOCUS10403</name>
</gene>
<proteinExistence type="predicted"/>
<sequence length="134" mass="14698">MIICSDAAWKEDLRAAGLGWTISNQELGLKLARSETRNHVGSPLVAEAMALLAALRHAKTLQLTMVTAFSDSQELIKSLNGRPSDKHLYGVLHDIMSIRDLFSSISFYYVPRKNNGEADSLAKRALTTSEPGLL</sequence>
<dbReference type="AlphaFoldDB" id="A0AAU9RU40"/>
<feature type="domain" description="RNase H type-1" evidence="1">
    <location>
        <begin position="5"/>
        <end position="125"/>
    </location>
</feature>
<accession>A0AAU9RU40</accession>
<dbReference type="Gene3D" id="3.30.420.10">
    <property type="entry name" value="Ribonuclease H-like superfamily/Ribonuclease H"/>
    <property type="match status" value="1"/>
</dbReference>
<dbReference type="InterPro" id="IPR036397">
    <property type="entry name" value="RNaseH_sf"/>
</dbReference>
<dbReference type="Pfam" id="PF13456">
    <property type="entry name" value="RVT_3"/>
    <property type="match status" value="1"/>
</dbReference>
<dbReference type="InterPro" id="IPR012337">
    <property type="entry name" value="RNaseH-like_sf"/>
</dbReference>
<organism evidence="2 3">
    <name type="scientific">Thlaspi arvense</name>
    <name type="common">Field penny-cress</name>
    <dbReference type="NCBI Taxonomy" id="13288"/>
    <lineage>
        <taxon>Eukaryota</taxon>
        <taxon>Viridiplantae</taxon>
        <taxon>Streptophyta</taxon>
        <taxon>Embryophyta</taxon>
        <taxon>Tracheophyta</taxon>
        <taxon>Spermatophyta</taxon>
        <taxon>Magnoliopsida</taxon>
        <taxon>eudicotyledons</taxon>
        <taxon>Gunneridae</taxon>
        <taxon>Pentapetalae</taxon>
        <taxon>rosids</taxon>
        <taxon>malvids</taxon>
        <taxon>Brassicales</taxon>
        <taxon>Brassicaceae</taxon>
        <taxon>Thlaspideae</taxon>
        <taxon>Thlaspi</taxon>
    </lineage>
</organism>
<dbReference type="GO" id="GO:0003676">
    <property type="term" value="F:nucleic acid binding"/>
    <property type="evidence" value="ECO:0007669"/>
    <property type="project" value="InterPro"/>
</dbReference>
<evidence type="ECO:0000259" key="1">
    <source>
        <dbReference type="Pfam" id="PF13456"/>
    </source>
</evidence>